<evidence type="ECO:0000256" key="1">
    <source>
        <dbReference type="ARBA" id="ARBA00022723"/>
    </source>
</evidence>
<dbReference type="VEuPathDB" id="FungiDB:ASPZODRAFT_12955"/>
<feature type="compositionally biased region" description="Polar residues" evidence="6">
    <location>
        <begin position="673"/>
        <end position="694"/>
    </location>
</feature>
<proteinExistence type="predicted"/>
<organism evidence="8 9">
    <name type="scientific">Penicilliopsis zonata CBS 506.65</name>
    <dbReference type="NCBI Taxonomy" id="1073090"/>
    <lineage>
        <taxon>Eukaryota</taxon>
        <taxon>Fungi</taxon>
        <taxon>Dikarya</taxon>
        <taxon>Ascomycota</taxon>
        <taxon>Pezizomycotina</taxon>
        <taxon>Eurotiomycetes</taxon>
        <taxon>Eurotiomycetidae</taxon>
        <taxon>Eurotiales</taxon>
        <taxon>Aspergillaceae</taxon>
        <taxon>Penicilliopsis</taxon>
    </lineage>
</organism>
<keyword evidence="9" id="KW-1185">Reference proteome</keyword>
<dbReference type="GeneID" id="34608753"/>
<sequence>MSSASLLDRLDGPPRKRMRKGTKSCAECRRRKIRCTYDLDSCGICNECRLRGSTCVDQESSRPEPYSAPNHQGEQTYSLRERVTHLEEVVRQLVKRLDDKETDRSETSSPPLGLPTKNVDQGSFCSHLGSGFARCGAIFCYQTSDISVPGSHTIRENPTPASTESPADPEIDTVEEQIGNPPILQLFDNDVVRREVDPLSGNDRLVGKNNMSPKAAAARASLLALFPPREDIIMLTEASCRWWITFQANFPEICEKCSQSLSTGNPPSEISMAPGDVGKVLICIAMTLELLPVSFDLTSLRSPLDPKRFSERCVAEISRLIIEDDDFAATLPGIECQLLLSKYLLNDGRPRKAWLVCRRAIQFSQLVGMHLSTAKPRQSGDTLFQRRLQTWCSLVTNDRFLSFILGLPYSVSDTFFEPQIALTTQEGGNLMQMLVMRIALVIGKLVDRNQVQESLSLSSTLRLDQDLEDIAKSIPAGWWSLSNTEDKEFQEQVMMMFIYNVVRALLHLPFMLKSLTDRRYHYCHLAALDSARTSLRLFKIVRADIKPYLCKLGDFFAFMMTMLLSINLFGYSEASPTHSREQDEHDWQLIGEITDLFRQASMERGGNVAAHSAEVLSNIRPLRNLELSPGDRGTCKITIPYFGTITVGPGKKLEELMDKCNAQAQASASTSSFGETPTQLYTPPLSDSKNSSLADSHPLGGANQPALGSQNPNPLVDRWIHMESMPTMPSLPLDFSLRGLDFNGPDNGVWPNLNLDLGLDQGWNVDWIDSNTAY</sequence>
<accession>A0A1L9SRU4</accession>
<evidence type="ECO:0000313" key="9">
    <source>
        <dbReference type="Proteomes" id="UP000184188"/>
    </source>
</evidence>
<dbReference type="InterPro" id="IPR036864">
    <property type="entry name" value="Zn2-C6_fun-type_DNA-bd_sf"/>
</dbReference>
<dbReference type="AlphaFoldDB" id="A0A1L9SRU4"/>
<keyword evidence="1" id="KW-0479">Metal-binding</keyword>
<dbReference type="Proteomes" id="UP000184188">
    <property type="component" value="Unassembled WGS sequence"/>
</dbReference>
<dbReference type="CDD" id="cd12148">
    <property type="entry name" value="fungal_TF_MHR"/>
    <property type="match status" value="1"/>
</dbReference>
<keyword evidence="3" id="KW-0238">DNA-binding</keyword>
<reference evidence="9" key="1">
    <citation type="journal article" date="2017" name="Genome Biol.">
        <title>Comparative genomics reveals high biological diversity and specific adaptations in the industrially and medically important fungal genus Aspergillus.</title>
        <authorList>
            <person name="de Vries R.P."/>
            <person name="Riley R."/>
            <person name="Wiebenga A."/>
            <person name="Aguilar-Osorio G."/>
            <person name="Amillis S."/>
            <person name="Uchima C.A."/>
            <person name="Anderluh G."/>
            <person name="Asadollahi M."/>
            <person name="Askin M."/>
            <person name="Barry K."/>
            <person name="Battaglia E."/>
            <person name="Bayram O."/>
            <person name="Benocci T."/>
            <person name="Braus-Stromeyer S.A."/>
            <person name="Caldana C."/>
            <person name="Canovas D."/>
            <person name="Cerqueira G.C."/>
            <person name="Chen F."/>
            <person name="Chen W."/>
            <person name="Choi C."/>
            <person name="Clum A."/>
            <person name="Dos Santos R.A."/>
            <person name="Damasio A.R."/>
            <person name="Diallinas G."/>
            <person name="Emri T."/>
            <person name="Fekete E."/>
            <person name="Flipphi M."/>
            <person name="Freyberg S."/>
            <person name="Gallo A."/>
            <person name="Gournas C."/>
            <person name="Habgood R."/>
            <person name="Hainaut M."/>
            <person name="Harispe M.L."/>
            <person name="Henrissat B."/>
            <person name="Hilden K.S."/>
            <person name="Hope R."/>
            <person name="Hossain A."/>
            <person name="Karabika E."/>
            <person name="Karaffa L."/>
            <person name="Karanyi Z."/>
            <person name="Krasevec N."/>
            <person name="Kuo A."/>
            <person name="Kusch H."/>
            <person name="LaButti K."/>
            <person name="Lagendijk E.L."/>
            <person name="Lapidus A."/>
            <person name="Levasseur A."/>
            <person name="Lindquist E."/>
            <person name="Lipzen A."/>
            <person name="Logrieco A.F."/>
            <person name="MacCabe A."/>
            <person name="Maekelae M.R."/>
            <person name="Malavazi I."/>
            <person name="Melin P."/>
            <person name="Meyer V."/>
            <person name="Mielnichuk N."/>
            <person name="Miskei M."/>
            <person name="Molnar A.P."/>
            <person name="Mule G."/>
            <person name="Ngan C.Y."/>
            <person name="Orejas M."/>
            <person name="Orosz E."/>
            <person name="Ouedraogo J.P."/>
            <person name="Overkamp K.M."/>
            <person name="Park H.-S."/>
            <person name="Perrone G."/>
            <person name="Piumi F."/>
            <person name="Punt P.J."/>
            <person name="Ram A.F."/>
            <person name="Ramon A."/>
            <person name="Rauscher S."/>
            <person name="Record E."/>
            <person name="Riano-Pachon D.M."/>
            <person name="Robert V."/>
            <person name="Roehrig J."/>
            <person name="Ruller R."/>
            <person name="Salamov A."/>
            <person name="Salih N.S."/>
            <person name="Samson R.A."/>
            <person name="Sandor E."/>
            <person name="Sanguinetti M."/>
            <person name="Schuetze T."/>
            <person name="Sepcic K."/>
            <person name="Shelest E."/>
            <person name="Sherlock G."/>
            <person name="Sophianopoulou V."/>
            <person name="Squina F.M."/>
            <person name="Sun H."/>
            <person name="Susca A."/>
            <person name="Todd R.B."/>
            <person name="Tsang A."/>
            <person name="Unkles S.E."/>
            <person name="van de Wiele N."/>
            <person name="van Rossen-Uffink D."/>
            <person name="Oliveira J.V."/>
            <person name="Vesth T.C."/>
            <person name="Visser J."/>
            <person name="Yu J.-H."/>
            <person name="Zhou M."/>
            <person name="Andersen M.R."/>
            <person name="Archer D.B."/>
            <person name="Baker S.E."/>
            <person name="Benoit I."/>
            <person name="Brakhage A.A."/>
            <person name="Braus G.H."/>
            <person name="Fischer R."/>
            <person name="Frisvad J.C."/>
            <person name="Goldman G.H."/>
            <person name="Houbraken J."/>
            <person name="Oakley B."/>
            <person name="Pocsi I."/>
            <person name="Scazzocchio C."/>
            <person name="Seiboth B."/>
            <person name="vanKuyk P.A."/>
            <person name="Wortman J."/>
            <person name="Dyer P.S."/>
            <person name="Grigoriev I.V."/>
        </authorList>
    </citation>
    <scope>NUCLEOTIDE SEQUENCE [LARGE SCALE GENOMIC DNA]</scope>
    <source>
        <strain evidence="9">CBS 506.65</strain>
    </source>
</reference>
<name>A0A1L9SRU4_9EURO</name>
<dbReference type="PANTHER" id="PTHR47840:SF1">
    <property type="entry name" value="ZN(II)2CYS6 TRANSCRIPTION FACTOR (EUROFUNG)"/>
    <property type="match status" value="1"/>
</dbReference>
<keyword evidence="4" id="KW-0804">Transcription</keyword>
<evidence type="ECO:0000313" key="8">
    <source>
        <dbReference type="EMBL" id="OJJ49843.1"/>
    </source>
</evidence>
<dbReference type="EMBL" id="KV878337">
    <property type="protein sequence ID" value="OJJ49843.1"/>
    <property type="molecule type" value="Genomic_DNA"/>
</dbReference>
<dbReference type="InterPro" id="IPR007219">
    <property type="entry name" value="XnlR_reg_dom"/>
</dbReference>
<dbReference type="SUPFAM" id="SSF57701">
    <property type="entry name" value="Zn2/Cys6 DNA-binding domain"/>
    <property type="match status" value="1"/>
</dbReference>
<dbReference type="InterPro" id="IPR001138">
    <property type="entry name" value="Zn2Cys6_DnaBD"/>
</dbReference>
<dbReference type="CDD" id="cd00067">
    <property type="entry name" value="GAL4"/>
    <property type="match status" value="1"/>
</dbReference>
<keyword evidence="2" id="KW-0805">Transcription regulation</keyword>
<feature type="domain" description="Zn(2)-C6 fungal-type" evidence="7">
    <location>
        <begin position="24"/>
        <end position="57"/>
    </location>
</feature>
<dbReference type="SMART" id="SM00906">
    <property type="entry name" value="Fungal_trans"/>
    <property type="match status" value="1"/>
</dbReference>
<evidence type="ECO:0000256" key="2">
    <source>
        <dbReference type="ARBA" id="ARBA00023015"/>
    </source>
</evidence>
<dbReference type="STRING" id="1073090.A0A1L9SRU4"/>
<feature type="region of interest" description="Disordered" evidence="6">
    <location>
        <begin position="1"/>
        <end position="21"/>
    </location>
</feature>
<dbReference type="Gene3D" id="4.10.240.10">
    <property type="entry name" value="Zn(2)-C6 fungal-type DNA-binding domain"/>
    <property type="match status" value="1"/>
</dbReference>
<protein>
    <recommendedName>
        <fullName evidence="7">Zn(2)-C6 fungal-type domain-containing protein</fullName>
    </recommendedName>
</protein>
<dbReference type="GO" id="GO:0003677">
    <property type="term" value="F:DNA binding"/>
    <property type="evidence" value="ECO:0007669"/>
    <property type="project" value="UniProtKB-KW"/>
</dbReference>
<evidence type="ECO:0000259" key="7">
    <source>
        <dbReference type="PROSITE" id="PS50048"/>
    </source>
</evidence>
<dbReference type="PROSITE" id="PS50048">
    <property type="entry name" value="ZN2_CY6_FUNGAL_2"/>
    <property type="match status" value="1"/>
</dbReference>
<keyword evidence="5" id="KW-0539">Nucleus</keyword>
<dbReference type="Pfam" id="PF04082">
    <property type="entry name" value="Fungal_trans"/>
    <property type="match status" value="1"/>
</dbReference>
<dbReference type="OrthoDB" id="6509908at2759"/>
<evidence type="ECO:0000256" key="3">
    <source>
        <dbReference type="ARBA" id="ARBA00023125"/>
    </source>
</evidence>
<gene>
    <name evidence="8" type="ORF">ASPZODRAFT_12955</name>
</gene>
<dbReference type="GO" id="GO:0008270">
    <property type="term" value="F:zinc ion binding"/>
    <property type="evidence" value="ECO:0007669"/>
    <property type="project" value="InterPro"/>
</dbReference>
<dbReference type="SMART" id="SM00066">
    <property type="entry name" value="GAL4"/>
    <property type="match status" value="1"/>
</dbReference>
<evidence type="ECO:0000256" key="6">
    <source>
        <dbReference type="SAM" id="MobiDB-lite"/>
    </source>
</evidence>
<evidence type="ECO:0000256" key="5">
    <source>
        <dbReference type="ARBA" id="ARBA00023242"/>
    </source>
</evidence>
<dbReference type="PANTHER" id="PTHR47840">
    <property type="entry name" value="ZN(II)2CYS6 TRANSCRIPTION FACTOR (EUROFUNG)-RELATED"/>
    <property type="match status" value="1"/>
</dbReference>
<feature type="region of interest" description="Disordered" evidence="6">
    <location>
        <begin position="667"/>
        <end position="714"/>
    </location>
</feature>
<dbReference type="GO" id="GO:0000981">
    <property type="term" value="F:DNA-binding transcription factor activity, RNA polymerase II-specific"/>
    <property type="evidence" value="ECO:0007669"/>
    <property type="project" value="InterPro"/>
</dbReference>
<dbReference type="RefSeq" id="XP_022584353.1">
    <property type="nucleotide sequence ID" value="XM_022722288.1"/>
</dbReference>
<evidence type="ECO:0000256" key="4">
    <source>
        <dbReference type="ARBA" id="ARBA00023163"/>
    </source>
</evidence>
<dbReference type="GO" id="GO:0006351">
    <property type="term" value="P:DNA-templated transcription"/>
    <property type="evidence" value="ECO:0007669"/>
    <property type="project" value="InterPro"/>
</dbReference>
<dbReference type="PROSITE" id="PS00463">
    <property type="entry name" value="ZN2_CY6_FUNGAL_1"/>
    <property type="match status" value="1"/>
</dbReference>